<reference evidence="2" key="1">
    <citation type="journal article" date="2014" name="Int. J. Syst. Evol. Microbiol.">
        <title>Complete genome sequence of Corynebacterium casei LMG S-19264T (=DSM 44701T), isolated from a smear-ripened cheese.</title>
        <authorList>
            <consortium name="US DOE Joint Genome Institute (JGI-PGF)"/>
            <person name="Walter F."/>
            <person name="Albersmeier A."/>
            <person name="Kalinowski J."/>
            <person name="Ruckert C."/>
        </authorList>
    </citation>
    <scope>NUCLEOTIDE SEQUENCE</scope>
    <source>
        <strain evidence="2">VKM Ac-2007</strain>
    </source>
</reference>
<comment type="caution">
    <text evidence="2">The sequence shown here is derived from an EMBL/GenBank/DDBJ whole genome shotgun (WGS) entry which is preliminary data.</text>
</comment>
<dbReference type="InterPro" id="IPR046701">
    <property type="entry name" value="DUF6571"/>
</dbReference>
<dbReference type="AlphaFoldDB" id="A0A9W6MGK7"/>
<dbReference type="Proteomes" id="UP001143474">
    <property type="component" value="Unassembled WGS sequence"/>
</dbReference>
<reference evidence="2" key="2">
    <citation type="submission" date="2023-01" db="EMBL/GenBank/DDBJ databases">
        <authorList>
            <person name="Sun Q."/>
            <person name="Evtushenko L."/>
        </authorList>
    </citation>
    <scope>NUCLEOTIDE SEQUENCE</scope>
    <source>
        <strain evidence="2">VKM Ac-2007</strain>
    </source>
</reference>
<name>A0A9W6MGK7_9ACTN</name>
<protein>
    <recommendedName>
        <fullName evidence="1">DUF6571 domain-containing protein</fullName>
    </recommendedName>
</protein>
<dbReference type="Pfam" id="PF20211">
    <property type="entry name" value="DUF6571"/>
    <property type="match status" value="1"/>
</dbReference>
<dbReference type="EMBL" id="BSEV01000021">
    <property type="protein sequence ID" value="GLK13255.1"/>
    <property type="molecule type" value="Genomic_DNA"/>
</dbReference>
<organism evidence="2 3">
    <name type="scientific">Streptosporangium carneum</name>
    <dbReference type="NCBI Taxonomy" id="47481"/>
    <lineage>
        <taxon>Bacteria</taxon>
        <taxon>Bacillati</taxon>
        <taxon>Actinomycetota</taxon>
        <taxon>Actinomycetes</taxon>
        <taxon>Streptosporangiales</taxon>
        <taxon>Streptosporangiaceae</taxon>
        <taxon>Streptosporangium</taxon>
    </lineage>
</organism>
<sequence length="671" mass="71991">MESMTSGAGPLSPDFSGIDPELMRGFVTALEHGRDVIGEQSERIRQLLAAAEVSAVGLRPIKEIEGWIDGELPGLRKRREAIQASDKLSWLPGSRLVSYDEGKLLSPEEAKKQGTELAKQLLAVEPVDVSWFGRTSSEEYEKVLKQLAAHKNDADYTAAFFAALGVKGTLGLPVLLRKNIDTPYFQATLGPPRSDDEALRTVSQAFGTAVTGGSRVPGFAKIKEAVRHPGQSGEDRFGASLLLSAGKFPTEWLVGTVLAQGLSTTGKASPGLLHALGNNPAAARQTITALVGPYAKDQSKLKTFLKNLNDHAGGKYVSSAADADAFGRMLAAAAGAYDEEDGKHSKESAALAFAVMTTFDDLKLGEGIRKHLAEIAGAYATEITEGANIGDANMTGDSGLMPSTSLFGTTSAFTLSPEDTYRFLKTFADSTENLAPFDEGMGRFSQKVIADASATIRRTGDVERMDQTFTALGNVRGFELAAVEKVQGDLDKIDKKQADMLKYLRDTAVGAAGLYLSSTVAASYFWSLVGFGLSTHDTANDVFGEEDETRVDRSDNKDDLETLGRQHAYAQILMANGFTPKITPADFQAVHPFEVPIIDSKGNFRPFSELIKEGNRGLKAFEKWAAANGMGGKDDLAVGDLSKKMAFRFDGANKQARQRGLGFDLDPRVSS</sequence>
<feature type="domain" description="DUF6571" evidence="1">
    <location>
        <begin position="270"/>
        <end position="656"/>
    </location>
</feature>
<evidence type="ECO:0000259" key="1">
    <source>
        <dbReference type="Pfam" id="PF20211"/>
    </source>
</evidence>
<evidence type="ECO:0000313" key="2">
    <source>
        <dbReference type="EMBL" id="GLK13255.1"/>
    </source>
</evidence>
<gene>
    <name evidence="2" type="ORF">GCM10017600_66660</name>
</gene>
<keyword evidence="3" id="KW-1185">Reference proteome</keyword>
<evidence type="ECO:0000313" key="3">
    <source>
        <dbReference type="Proteomes" id="UP001143474"/>
    </source>
</evidence>
<accession>A0A9W6MGK7</accession>
<proteinExistence type="predicted"/>